<protein>
    <recommendedName>
        <fullName evidence="7">UDP-N-acetylmuramyl-tripeptide synthetase</fullName>
    </recommendedName>
</protein>
<dbReference type="GO" id="GO:0008360">
    <property type="term" value="P:regulation of cell shape"/>
    <property type="evidence" value="ECO:0007669"/>
    <property type="project" value="UniProtKB-KW"/>
</dbReference>
<dbReference type="AlphaFoldDB" id="A0A1G2KX20"/>
<dbReference type="EMBL" id="MHQN01000024">
    <property type="protein sequence ID" value="OHA03112.1"/>
    <property type="molecule type" value="Genomic_DNA"/>
</dbReference>
<dbReference type="InterPro" id="IPR005761">
    <property type="entry name" value="UDP-N-AcMur-Glu-dNH2Pim_ligase"/>
</dbReference>
<comment type="similarity">
    <text evidence="1">Belongs to the MurCDEF family. MurE subfamily.</text>
</comment>
<keyword evidence="2" id="KW-0133">Cell shape</keyword>
<accession>A0A1G2KX20</accession>
<sequence>METLFRKIKTLLPRPVFRLLQKPYHFLLAYAAAVIYWFPGRNLTVIGVTGTKGKTTVVALVHEVLSASDMPVMSASSLRFRIGAIETQNTLKMTMPGRFFIQRLLRRAVTAGCRYAVLEVTSQGIAQCRHRGIPFAGAVMTNVAPEHIESHGGFEPYLRAKLDLFWRLPRKGAAIINRDDPQWRRFSAATSAHKIFYGKDGITIGGKQWKITDVAIEKDGMMFSIAGVAVRSALLGAFNFSNVLAAVAVGLSHSIALERIATAIARVTGVPGRMEFVARGPVAVVVDYAHTPDSLEAVYAFLSKNAKRKTKNAKLICVLGAAGGGRDMWKRLAFGKIAAKYCDEIILTNEDPYDEDPMMILADIETGIPTNSKQQTAALRTILDRGEAIKTALGSARSGDTVVITGKGAEPWIMGPQGSKLPWDDRAVAREALDCRASITPIPS</sequence>
<dbReference type="GO" id="GO:0005524">
    <property type="term" value="F:ATP binding"/>
    <property type="evidence" value="ECO:0007669"/>
    <property type="project" value="InterPro"/>
</dbReference>
<dbReference type="Pfam" id="PF02875">
    <property type="entry name" value="Mur_ligase_C"/>
    <property type="match status" value="1"/>
</dbReference>
<dbReference type="Proteomes" id="UP000177177">
    <property type="component" value="Unassembled WGS sequence"/>
</dbReference>
<evidence type="ECO:0000259" key="4">
    <source>
        <dbReference type="Pfam" id="PF08245"/>
    </source>
</evidence>
<evidence type="ECO:0000313" key="6">
    <source>
        <dbReference type="Proteomes" id="UP000177177"/>
    </source>
</evidence>
<feature type="domain" description="Mur ligase central" evidence="4">
    <location>
        <begin position="48"/>
        <end position="249"/>
    </location>
</feature>
<evidence type="ECO:0000256" key="1">
    <source>
        <dbReference type="ARBA" id="ARBA00005898"/>
    </source>
</evidence>
<dbReference type="GO" id="GO:0009252">
    <property type="term" value="P:peptidoglycan biosynthetic process"/>
    <property type="evidence" value="ECO:0007669"/>
    <property type="project" value="UniProtKB-UniPathway"/>
</dbReference>
<dbReference type="SUPFAM" id="SSF53244">
    <property type="entry name" value="MurD-like peptide ligases, peptide-binding domain"/>
    <property type="match status" value="1"/>
</dbReference>
<keyword evidence="2" id="KW-0132">Cell division</keyword>
<comment type="caution">
    <text evidence="5">The sequence shown here is derived from an EMBL/GenBank/DDBJ whole genome shotgun (WGS) entry which is preliminary data.</text>
</comment>
<dbReference type="PANTHER" id="PTHR23135:SF4">
    <property type="entry name" value="UDP-N-ACETYLMURAMOYL-L-ALANYL-D-GLUTAMATE--2,6-DIAMINOPIMELATE LIGASE MURE HOMOLOG, CHLOROPLASTIC"/>
    <property type="match status" value="1"/>
</dbReference>
<dbReference type="Pfam" id="PF08245">
    <property type="entry name" value="Mur_ligase_M"/>
    <property type="match status" value="1"/>
</dbReference>
<keyword evidence="2" id="KW-0131">Cell cycle</keyword>
<evidence type="ECO:0008006" key="7">
    <source>
        <dbReference type="Google" id="ProtNLM"/>
    </source>
</evidence>
<dbReference type="PANTHER" id="PTHR23135">
    <property type="entry name" value="MUR LIGASE FAMILY MEMBER"/>
    <property type="match status" value="1"/>
</dbReference>
<dbReference type="SUPFAM" id="SSF53623">
    <property type="entry name" value="MurD-like peptide ligases, catalytic domain"/>
    <property type="match status" value="1"/>
</dbReference>
<dbReference type="InterPro" id="IPR004101">
    <property type="entry name" value="Mur_ligase_C"/>
</dbReference>
<dbReference type="GO" id="GO:0016881">
    <property type="term" value="F:acid-amino acid ligase activity"/>
    <property type="evidence" value="ECO:0007669"/>
    <property type="project" value="InterPro"/>
</dbReference>
<dbReference type="InterPro" id="IPR036615">
    <property type="entry name" value="Mur_ligase_C_dom_sf"/>
</dbReference>
<dbReference type="GO" id="GO:0005737">
    <property type="term" value="C:cytoplasm"/>
    <property type="evidence" value="ECO:0007669"/>
    <property type="project" value="UniProtKB-SubCell"/>
</dbReference>
<comment type="pathway">
    <text evidence="2">Cell wall biogenesis; peptidoglycan biosynthesis.</text>
</comment>
<dbReference type="NCBIfam" id="TIGR01085">
    <property type="entry name" value="murE"/>
    <property type="match status" value="1"/>
</dbReference>
<organism evidence="5 6">
    <name type="scientific">Candidatus Sungbacteria bacterium RIFCSPHIGHO2_02_FULL_53_17</name>
    <dbReference type="NCBI Taxonomy" id="1802275"/>
    <lineage>
        <taxon>Bacteria</taxon>
        <taxon>Candidatus Sungiibacteriota</taxon>
    </lineage>
</organism>
<dbReference type="InterPro" id="IPR036565">
    <property type="entry name" value="Mur-like_cat_sf"/>
</dbReference>
<dbReference type="UniPathway" id="UPA00219"/>
<name>A0A1G2KX20_9BACT</name>
<dbReference type="GO" id="GO:0071555">
    <property type="term" value="P:cell wall organization"/>
    <property type="evidence" value="ECO:0007669"/>
    <property type="project" value="UniProtKB-KW"/>
</dbReference>
<proteinExistence type="inferred from homology"/>
<gene>
    <name evidence="5" type="ORF">A3C92_02135</name>
</gene>
<keyword evidence="2" id="KW-0573">Peptidoglycan synthesis</keyword>
<comment type="subcellular location">
    <subcellularLocation>
        <location evidence="2">Cytoplasm</location>
    </subcellularLocation>
</comment>
<evidence type="ECO:0000313" key="5">
    <source>
        <dbReference type="EMBL" id="OHA03112.1"/>
    </source>
</evidence>
<dbReference type="Gene3D" id="3.90.190.20">
    <property type="entry name" value="Mur ligase, C-terminal domain"/>
    <property type="match status" value="1"/>
</dbReference>
<dbReference type="GO" id="GO:0051301">
    <property type="term" value="P:cell division"/>
    <property type="evidence" value="ECO:0007669"/>
    <property type="project" value="UniProtKB-KW"/>
</dbReference>
<dbReference type="InterPro" id="IPR013221">
    <property type="entry name" value="Mur_ligase_cen"/>
</dbReference>
<reference evidence="5 6" key="1">
    <citation type="journal article" date="2016" name="Nat. Commun.">
        <title>Thousands of microbial genomes shed light on interconnected biogeochemical processes in an aquifer system.</title>
        <authorList>
            <person name="Anantharaman K."/>
            <person name="Brown C.T."/>
            <person name="Hug L.A."/>
            <person name="Sharon I."/>
            <person name="Castelle C.J."/>
            <person name="Probst A.J."/>
            <person name="Thomas B.C."/>
            <person name="Singh A."/>
            <person name="Wilkins M.J."/>
            <person name="Karaoz U."/>
            <person name="Brodie E.L."/>
            <person name="Williams K.H."/>
            <person name="Hubbard S.S."/>
            <person name="Banfield J.F."/>
        </authorList>
    </citation>
    <scope>NUCLEOTIDE SEQUENCE [LARGE SCALE GENOMIC DNA]</scope>
</reference>
<evidence type="ECO:0000256" key="2">
    <source>
        <dbReference type="RuleBase" id="RU004135"/>
    </source>
</evidence>
<dbReference type="Gene3D" id="3.40.1190.10">
    <property type="entry name" value="Mur-like, catalytic domain"/>
    <property type="match status" value="1"/>
</dbReference>
<feature type="domain" description="Mur ligase C-terminal" evidence="3">
    <location>
        <begin position="272"/>
        <end position="408"/>
    </location>
</feature>
<keyword evidence="2" id="KW-0961">Cell wall biogenesis/degradation</keyword>
<evidence type="ECO:0000259" key="3">
    <source>
        <dbReference type="Pfam" id="PF02875"/>
    </source>
</evidence>